<name>A0A433QNG0_9FUNG</name>
<comment type="caution">
    <text evidence="1">The sequence shown here is derived from an EMBL/GenBank/DDBJ whole genome shotgun (WGS) entry which is preliminary data.</text>
</comment>
<proteinExistence type="predicted"/>
<dbReference type="Proteomes" id="UP000274822">
    <property type="component" value="Unassembled WGS sequence"/>
</dbReference>
<keyword evidence="2" id="KW-1185">Reference proteome</keyword>
<reference evidence="1 2" key="1">
    <citation type="journal article" date="2018" name="New Phytol.">
        <title>Phylogenomics of Endogonaceae and evolution of mycorrhizas within Mucoromycota.</title>
        <authorList>
            <person name="Chang Y."/>
            <person name="Desiro A."/>
            <person name="Na H."/>
            <person name="Sandor L."/>
            <person name="Lipzen A."/>
            <person name="Clum A."/>
            <person name="Barry K."/>
            <person name="Grigoriev I.V."/>
            <person name="Martin F.M."/>
            <person name="Stajich J.E."/>
            <person name="Smith M.E."/>
            <person name="Bonito G."/>
            <person name="Spatafora J.W."/>
        </authorList>
    </citation>
    <scope>NUCLEOTIDE SEQUENCE [LARGE SCALE GENOMIC DNA]</scope>
    <source>
        <strain evidence="1 2">AD002</strain>
    </source>
</reference>
<dbReference type="EMBL" id="RBNJ01003077">
    <property type="protein sequence ID" value="RUS31322.1"/>
    <property type="molecule type" value="Genomic_DNA"/>
</dbReference>
<accession>A0A433QNG0</accession>
<evidence type="ECO:0000313" key="1">
    <source>
        <dbReference type="EMBL" id="RUS31322.1"/>
    </source>
</evidence>
<protein>
    <submittedName>
        <fullName evidence="1">Uncharacterized protein</fullName>
    </submittedName>
</protein>
<evidence type="ECO:0000313" key="2">
    <source>
        <dbReference type="Proteomes" id="UP000274822"/>
    </source>
</evidence>
<organism evidence="1 2">
    <name type="scientific">Jimgerdemannia flammicorona</name>
    <dbReference type="NCBI Taxonomy" id="994334"/>
    <lineage>
        <taxon>Eukaryota</taxon>
        <taxon>Fungi</taxon>
        <taxon>Fungi incertae sedis</taxon>
        <taxon>Mucoromycota</taxon>
        <taxon>Mucoromycotina</taxon>
        <taxon>Endogonomycetes</taxon>
        <taxon>Endogonales</taxon>
        <taxon>Endogonaceae</taxon>
        <taxon>Jimgerdemannia</taxon>
    </lineage>
</organism>
<gene>
    <name evidence="1" type="ORF">BC938DRAFT_478057</name>
</gene>
<dbReference type="AlphaFoldDB" id="A0A433QNG0"/>
<sequence>MAHGGECHAHDPPQESQWLEASDCEEACDGKDSYARLDSGEHKIPAEERYRSLNDKRLNWIR</sequence>